<comment type="caution">
    <text evidence="2">The sequence shown here is derived from an EMBL/GenBank/DDBJ whole genome shotgun (WGS) entry which is preliminary data.</text>
</comment>
<sequence length="197" mass="21120">MRPHLLVRAAGALLLVAAAAACSADTDRSDAHAPQNVLYRADYPSYTSDDQLFERASLVVQGRVEPASKVVRLVQAAPQGQALPAPVEAERREGMVVTVRTVTVSRVFKGDVKPGDVVQVKQLGGKLDGVTYSEEHGVPLLDNGQYTLFLETYPDQPASLLNPVQGQYLVDAGNGLRSLPGNEITTSVNRLDTLADK</sequence>
<accession>A0A4Q7UA33</accession>
<keyword evidence="3" id="KW-1185">Reference proteome</keyword>
<evidence type="ECO:0000313" key="2">
    <source>
        <dbReference type="EMBL" id="RZT77942.1"/>
    </source>
</evidence>
<protein>
    <recommendedName>
        <fullName evidence="4">Lipoprotein</fullName>
    </recommendedName>
</protein>
<dbReference type="PROSITE" id="PS51257">
    <property type="entry name" value="PROKAR_LIPOPROTEIN"/>
    <property type="match status" value="1"/>
</dbReference>
<dbReference type="RefSeq" id="WP_165435720.1">
    <property type="nucleotide sequence ID" value="NZ_SHKK01000001.1"/>
</dbReference>
<keyword evidence="1" id="KW-0732">Signal</keyword>
<evidence type="ECO:0000256" key="1">
    <source>
        <dbReference type="SAM" id="SignalP"/>
    </source>
</evidence>
<dbReference type="AlphaFoldDB" id="A0A4Q7UA33"/>
<feature type="chain" id="PRO_5038961591" description="Lipoprotein" evidence="1">
    <location>
        <begin position="24"/>
        <end position="197"/>
    </location>
</feature>
<gene>
    <name evidence="2" type="ORF">EV382_1118</name>
</gene>
<name>A0A4Q7UA33_9ACTN</name>
<dbReference type="Proteomes" id="UP000293781">
    <property type="component" value="Unassembled WGS sequence"/>
</dbReference>
<feature type="signal peptide" evidence="1">
    <location>
        <begin position="1"/>
        <end position="23"/>
    </location>
</feature>
<organism evidence="2 3">
    <name type="scientific">Micromonospora violae</name>
    <dbReference type="NCBI Taxonomy" id="1278207"/>
    <lineage>
        <taxon>Bacteria</taxon>
        <taxon>Bacillati</taxon>
        <taxon>Actinomycetota</taxon>
        <taxon>Actinomycetes</taxon>
        <taxon>Micromonosporales</taxon>
        <taxon>Micromonosporaceae</taxon>
        <taxon>Micromonospora</taxon>
    </lineage>
</organism>
<dbReference type="EMBL" id="SHKK01000001">
    <property type="protein sequence ID" value="RZT77942.1"/>
    <property type="molecule type" value="Genomic_DNA"/>
</dbReference>
<proteinExistence type="predicted"/>
<evidence type="ECO:0000313" key="3">
    <source>
        <dbReference type="Proteomes" id="UP000293781"/>
    </source>
</evidence>
<evidence type="ECO:0008006" key="4">
    <source>
        <dbReference type="Google" id="ProtNLM"/>
    </source>
</evidence>
<reference evidence="2 3" key="1">
    <citation type="submission" date="2019-02" db="EMBL/GenBank/DDBJ databases">
        <title>Sequencing the genomes of 1000 actinobacteria strains.</title>
        <authorList>
            <person name="Klenk H.-P."/>
        </authorList>
    </citation>
    <scope>NUCLEOTIDE SEQUENCE [LARGE SCALE GENOMIC DNA]</scope>
    <source>
        <strain evidence="2 3">DSM 45888</strain>
    </source>
</reference>